<proteinExistence type="predicted"/>
<protein>
    <submittedName>
        <fullName evidence="2">Uncharacterized protein</fullName>
    </submittedName>
</protein>
<keyword evidence="1" id="KW-0472">Membrane</keyword>
<keyword evidence="3" id="KW-1185">Reference proteome</keyword>
<keyword evidence="1" id="KW-1133">Transmembrane helix</keyword>
<evidence type="ECO:0000313" key="2">
    <source>
        <dbReference type="EMBL" id="CAD6197757.1"/>
    </source>
</evidence>
<reference evidence="2" key="1">
    <citation type="submission" date="2020-10" db="EMBL/GenBank/DDBJ databases">
        <authorList>
            <person name="Kikuchi T."/>
        </authorList>
    </citation>
    <scope>NUCLEOTIDE SEQUENCE</scope>
    <source>
        <strain evidence="2">NKZ352</strain>
    </source>
</reference>
<gene>
    <name evidence="2" type="ORF">CAUJ_LOCUS13666</name>
</gene>
<evidence type="ECO:0000256" key="1">
    <source>
        <dbReference type="SAM" id="Phobius"/>
    </source>
</evidence>
<sequence>MFEEALVHLRTRLTRRCAMVAFVEIDSSDSTNDPSSDDLKLGQREKAGMGPVSVGGFCPTCQQGTLCSERDQTCFLIVILLSVLLFPYGLFSLMCIRKKLLKGEWKVVGSVYWKGGTRSVCVRGSWHQFDLTARLELEQELVLAHCTQELELELERELEQVQAHCTQSLGA</sequence>
<keyword evidence="1" id="KW-0812">Transmembrane</keyword>
<feature type="transmembrane region" description="Helical" evidence="1">
    <location>
        <begin position="75"/>
        <end position="96"/>
    </location>
</feature>
<dbReference type="EMBL" id="CAJGYM010000103">
    <property type="protein sequence ID" value="CAD6197757.1"/>
    <property type="molecule type" value="Genomic_DNA"/>
</dbReference>
<dbReference type="Proteomes" id="UP000835052">
    <property type="component" value="Unassembled WGS sequence"/>
</dbReference>
<comment type="caution">
    <text evidence="2">The sequence shown here is derived from an EMBL/GenBank/DDBJ whole genome shotgun (WGS) entry which is preliminary data.</text>
</comment>
<name>A0A8S1HQW6_9PELO</name>
<evidence type="ECO:0000313" key="3">
    <source>
        <dbReference type="Proteomes" id="UP000835052"/>
    </source>
</evidence>
<accession>A0A8S1HQW6</accession>
<organism evidence="2 3">
    <name type="scientific">Caenorhabditis auriculariae</name>
    <dbReference type="NCBI Taxonomy" id="2777116"/>
    <lineage>
        <taxon>Eukaryota</taxon>
        <taxon>Metazoa</taxon>
        <taxon>Ecdysozoa</taxon>
        <taxon>Nematoda</taxon>
        <taxon>Chromadorea</taxon>
        <taxon>Rhabditida</taxon>
        <taxon>Rhabditina</taxon>
        <taxon>Rhabditomorpha</taxon>
        <taxon>Rhabditoidea</taxon>
        <taxon>Rhabditidae</taxon>
        <taxon>Peloderinae</taxon>
        <taxon>Caenorhabditis</taxon>
    </lineage>
</organism>
<dbReference type="AlphaFoldDB" id="A0A8S1HQW6"/>